<organism evidence="3 4">
    <name type="scientific">Dyadobacter flavalbus</name>
    <dbReference type="NCBI Taxonomy" id="2579942"/>
    <lineage>
        <taxon>Bacteria</taxon>
        <taxon>Pseudomonadati</taxon>
        <taxon>Bacteroidota</taxon>
        <taxon>Cytophagia</taxon>
        <taxon>Cytophagales</taxon>
        <taxon>Spirosomataceae</taxon>
        <taxon>Dyadobacter</taxon>
    </lineage>
</organism>
<feature type="chain" id="PRO_5024439941" evidence="2">
    <location>
        <begin position="22"/>
        <end position="150"/>
    </location>
</feature>
<evidence type="ECO:0000256" key="1">
    <source>
        <dbReference type="SAM" id="MobiDB-lite"/>
    </source>
</evidence>
<dbReference type="AlphaFoldDB" id="A0A5M8QDH9"/>
<gene>
    <name evidence="3" type="ORF">FEM33_22765</name>
</gene>
<evidence type="ECO:0000313" key="3">
    <source>
        <dbReference type="EMBL" id="KAA6434105.1"/>
    </source>
</evidence>
<feature type="signal peptide" evidence="2">
    <location>
        <begin position="1"/>
        <end position="21"/>
    </location>
</feature>
<keyword evidence="2" id="KW-0732">Signal</keyword>
<accession>A0A5M8QDH9</accession>
<sequence length="150" mass="15206">MKKFITSVVMFTLIAGGTAMAQTTSNSAGNTKRTGKDSTQTQGNSAQGTSAWPQATGTAASTMSGDDNSAIGNTHQMHGTAKSDSVQTQGNSAQGTSAWPQATGTAASTTQAPESSSLNEATNGSMNKDSKKGKNKKNKGTAESTVPNNK</sequence>
<comment type="caution">
    <text evidence="3">The sequence shown here is derived from an EMBL/GenBank/DDBJ whole genome shotgun (WGS) entry which is preliminary data.</text>
</comment>
<evidence type="ECO:0000256" key="2">
    <source>
        <dbReference type="SAM" id="SignalP"/>
    </source>
</evidence>
<protein>
    <submittedName>
        <fullName evidence="3">Uncharacterized protein</fullName>
    </submittedName>
</protein>
<dbReference type="EMBL" id="VBSN01000069">
    <property type="protein sequence ID" value="KAA6434105.1"/>
    <property type="molecule type" value="Genomic_DNA"/>
</dbReference>
<feature type="compositionally biased region" description="Polar residues" evidence="1">
    <location>
        <begin position="113"/>
        <end position="122"/>
    </location>
</feature>
<name>A0A5M8QDH9_9BACT</name>
<reference evidence="3 4" key="1">
    <citation type="submission" date="2019-05" db="EMBL/GenBank/DDBJ databases">
        <authorList>
            <person name="Qu J.-H."/>
        </authorList>
    </citation>
    <scope>NUCLEOTIDE SEQUENCE [LARGE SCALE GENOMIC DNA]</scope>
    <source>
        <strain evidence="3 4">NS28</strain>
    </source>
</reference>
<evidence type="ECO:0000313" key="4">
    <source>
        <dbReference type="Proteomes" id="UP000323994"/>
    </source>
</evidence>
<feature type="compositionally biased region" description="Low complexity" evidence="1">
    <location>
        <begin position="101"/>
        <end position="112"/>
    </location>
</feature>
<feature type="compositionally biased region" description="Polar residues" evidence="1">
    <location>
        <begin position="22"/>
        <end position="100"/>
    </location>
</feature>
<dbReference type="OrthoDB" id="9835060at2"/>
<dbReference type="Proteomes" id="UP000323994">
    <property type="component" value="Unassembled WGS sequence"/>
</dbReference>
<proteinExistence type="predicted"/>
<feature type="compositionally biased region" description="Polar residues" evidence="1">
    <location>
        <begin position="141"/>
        <end position="150"/>
    </location>
</feature>
<keyword evidence="4" id="KW-1185">Reference proteome</keyword>
<feature type="region of interest" description="Disordered" evidence="1">
    <location>
        <begin position="22"/>
        <end position="150"/>
    </location>
</feature>
<dbReference type="RefSeq" id="WP_139014271.1">
    <property type="nucleotide sequence ID" value="NZ_VBSN01000069.1"/>
</dbReference>